<organism evidence="2 3">
    <name type="scientific">Streptomyces lateritius</name>
    <dbReference type="NCBI Taxonomy" id="67313"/>
    <lineage>
        <taxon>Bacteria</taxon>
        <taxon>Bacillati</taxon>
        <taxon>Actinomycetota</taxon>
        <taxon>Actinomycetes</taxon>
        <taxon>Kitasatosporales</taxon>
        <taxon>Streptomycetaceae</taxon>
        <taxon>Streptomyces</taxon>
    </lineage>
</organism>
<proteinExistence type="predicted"/>
<keyword evidence="3" id="KW-1185">Reference proteome</keyword>
<sequence length="159" mass="17086">MTSEDDDAPGTPSNNSGPPTKTPAVLGFTPVLGGLHITGLPAPDADEGDHPALFVLLGHHPWATAIHAAALYMQRVHAWTRWCLYPGDDPDEVIPRIPRAVHAHATVHCHLDDTWHLAWARPDEPGAGPVTAMRHPAAQTIAAAMPDPDRDPQVAVWAR</sequence>
<protein>
    <submittedName>
        <fullName evidence="2">Uncharacterized protein</fullName>
    </submittedName>
</protein>
<reference evidence="2 3" key="1">
    <citation type="submission" date="2024-10" db="EMBL/GenBank/DDBJ databases">
        <title>The Natural Products Discovery Center: Release of the First 8490 Sequenced Strains for Exploring Actinobacteria Biosynthetic Diversity.</title>
        <authorList>
            <person name="Kalkreuter E."/>
            <person name="Kautsar S.A."/>
            <person name="Yang D."/>
            <person name="Bader C.D."/>
            <person name="Teijaro C.N."/>
            <person name="Fluegel L."/>
            <person name="Davis C.M."/>
            <person name="Simpson J.R."/>
            <person name="Lauterbach L."/>
            <person name="Steele A.D."/>
            <person name="Gui C."/>
            <person name="Meng S."/>
            <person name="Li G."/>
            <person name="Viehrig K."/>
            <person name="Ye F."/>
            <person name="Su P."/>
            <person name="Kiefer A.F."/>
            <person name="Nichols A."/>
            <person name="Cepeda A.J."/>
            <person name="Yan W."/>
            <person name="Fan B."/>
            <person name="Jiang Y."/>
            <person name="Adhikari A."/>
            <person name="Zheng C.-J."/>
            <person name="Schuster L."/>
            <person name="Cowan T.M."/>
            <person name="Smanski M.J."/>
            <person name="Chevrette M.G."/>
            <person name="De Carvalho L.P.S."/>
            <person name="Shen B."/>
        </authorList>
    </citation>
    <scope>NUCLEOTIDE SEQUENCE [LARGE SCALE GENOMIC DNA]</scope>
    <source>
        <strain evidence="2 3">NPDC015755</strain>
    </source>
</reference>
<gene>
    <name evidence="2" type="ORF">ACF05T_32425</name>
</gene>
<feature type="region of interest" description="Disordered" evidence="1">
    <location>
        <begin position="1"/>
        <end position="25"/>
    </location>
</feature>
<evidence type="ECO:0000313" key="3">
    <source>
        <dbReference type="Proteomes" id="UP001603013"/>
    </source>
</evidence>
<evidence type="ECO:0000256" key="1">
    <source>
        <dbReference type="SAM" id="MobiDB-lite"/>
    </source>
</evidence>
<dbReference type="Proteomes" id="UP001603013">
    <property type="component" value="Unassembled WGS sequence"/>
</dbReference>
<accession>A0ABW6YLF0</accession>
<dbReference type="RefSeq" id="WP_391937518.1">
    <property type="nucleotide sequence ID" value="NZ_JBIBSM010000024.1"/>
</dbReference>
<evidence type="ECO:0000313" key="2">
    <source>
        <dbReference type="EMBL" id="MFF8280717.1"/>
    </source>
</evidence>
<dbReference type="EMBL" id="JBIBSM010000024">
    <property type="protein sequence ID" value="MFF8280717.1"/>
    <property type="molecule type" value="Genomic_DNA"/>
</dbReference>
<name>A0ABW6YLF0_9ACTN</name>
<comment type="caution">
    <text evidence="2">The sequence shown here is derived from an EMBL/GenBank/DDBJ whole genome shotgun (WGS) entry which is preliminary data.</text>
</comment>